<evidence type="ECO:0000313" key="3">
    <source>
        <dbReference type="Proteomes" id="UP000828390"/>
    </source>
</evidence>
<feature type="region of interest" description="Disordered" evidence="1">
    <location>
        <begin position="71"/>
        <end position="94"/>
    </location>
</feature>
<dbReference type="EMBL" id="JAIWYP010000006">
    <property type="protein sequence ID" value="KAH3812686.1"/>
    <property type="molecule type" value="Genomic_DNA"/>
</dbReference>
<proteinExistence type="predicted"/>
<sequence length="94" mass="11148">MKFVCYSPFQCKELQLADKWERESYIVLDISYEGQPVYRVQRENRNGHFRTLHRNMLLPFVSNPEPEQEIQTVRKVRTYSKPSQNSGSDSDSSF</sequence>
<reference evidence="2" key="1">
    <citation type="journal article" date="2019" name="bioRxiv">
        <title>The Genome of the Zebra Mussel, Dreissena polymorpha: A Resource for Invasive Species Research.</title>
        <authorList>
            <person name="McCartney M.A."/>
            <person name="Auch B."/>
            <person name="Kono T."/>
            <person name="Mallez S."/>
            <person name="Zhang Y."/>
            <person name="Obille A."/>
            <person name="Becker A."/>
            <person name="Abrahante J.E."/>
            <person name="Garbe J."/>
            <person name="Badalamenti J.P."/>
            <person name="Herman A."/>
            <person name="Mangelson H."/>
            <person name="Liachko I."/>
            <person name="Sullivan S."/>
            <person name="Sone E.D."/>
            <person name="Koren S."/>
            <person name="Silverstein K.A.T."/>
            <person name="Beckman K.B."/>
            <person name="Gohl D.M."/>
        </authorList>
    </citation>
    <scope>NUCLEOTIDE SEQUENCE</scope>
    <source>
        <strain evidence="2">Duluth1</strain>
        <tissue evidence="2">Whole animal</tissue>
    </source>
</reference>
<organism evidence="2 3">
    <name type="scientific">Dreissena polymorpha</name>
    <name type="common">Zebra mussel</name>
    <name type="synonym">Mytilus polymorpha</name>
    <dbReference type="NCBI Taxonomy" id="45954"/>
    <lineage>
        <taxon>Eukaryota</taxon>
        <taxon>Metazoa</taxon>
        <taxon>Spiralia</taxon>
        <taxon>Lophotrochozoa</taxon>
        <taxon>Mollusca</taxon>
        <taxon>Bivalvia</taxon>
        <taxon>Autobranchia</taxon>
        <taxon>Heteroconchia</taxon>
        <taxon>Euheterodonta</taxon>
        <taxon>Imparidentia</taxon>
        <taxon>Neoheterodontei</taxon>
        <taxon>Myida</taxon>
        <taxon>Dreissenoidea</taxon>
        <taxon>Dreissenidae</taxon>
        <taxon>Dreissena</taxon>
    </lineage>
</organism>
<dbReference type="AlphaFoldDB" id="A0A9D4G8T8"/>
<feature type="compositionally biased region" description="Low complexity" evidence="1">
    <location>
        <begin position="80"/>
        <end position="94"/>
    </location>
</feature>
<gene>
    <name evidence="2" type="ORF">DPMN_141124</name>
</gene>
<evidence type="ECO:0000313" key="2">
    <source>
        <dbReference type="EMBL" id="KAH3812686.1"/>
    </source>
</evidence>
<accession>A0A9D4G8T8</accession>
<keyword evidence="3" id="KW-1185">Reference proteome</keyword>
<reference evidence="2" key="2">
    <citation type="submission" date="2020-11" db="EMBL/GenBank/DDBJ databases">
        <authorList>
            <person name="McCartney M.A."/>
            <person name="Auch B."/>
            <person name="Kono T."/>
            <person name="Mallez S."/>
            <person name="Becker A."/>
            <person name="Gohl D.M."/>
            <person name="Silverstein K.A.T."/>
            <person name="Koren S."/>
            <person name="Bechman K.B."/>
            <person name="Herman A."/>
            <person name="Abrahante J.E."/>
            <person name="Garbe J."/>
        </authorList>
    </citation>
    <scope>NUCLEOTIDE SEQUENCE</scope>
    <source>
        <strain evidence="2">Duluth1</strain>
        <tissue evidence="2">Whole animal</tissue>
    </source>
</reference>
<comment type="caution">
    <text evidence="2">The sequence shown here is derived from an EMBL/GenBank/DDBJ whole genome shotgun (WGS) entry which is preliminary data.</text>
</comment>
<evidence type="ECO:0000256" key="1">
    <source>
        <dbReference type="SAM" id="MobiDB-lite"/>
    </source>
</evidence>
<protein>
    <submittedName>
        <fullName evidence="2">Uncharacterized protein</fullName>
    </submittedName>
</protein>
<name>A0A9D4G8T8_DREPO</name>
<dbReference type="Proteomes" id="UP000828390">
    <property type="component" value="Unassembled WGS sequence"/>
</dbReference>